<dbReference type="Proteomes" id="UP000256900">
    <property type="component" value="Unassembled WGS sequence"/>
</dbReference>
<dbReference type="AlphaFoldDB" id="A0A3D9YR64"/>
<dbReference type="GO" id="GO:0015086">
    <property type="term" value="F:cadmium ion transmembrane transporter activity"/>
    <property type="evidence" value="ECO:0007669"/>
    <property type="project" value="TreeGrafter"/>
</dbReference>
<accession>A0A3D9YR64</accession>
<feature type="transmembrane region" description="Helical" evidence="7">
    <location>
        <begin position="313"/>
        <end position="337"/>
    </location>
</feature>
<feature type="transmembrane region" description="Helical" evidence="7">
    <location>
        <begin position="163"/>
        <end position="181"/>
    </location>
</feature>
<evidence type="ECO:0000313" key="8">
    <source>
        <dbReference type="EMBL" id="REF84538.1"/>
    </source>
</evidence>
<name>A0A3D9YR64_9HYPH</name>
<evidence type="ECO:0000256" key="4">
    <source>
        <dbReference type="ARBA" id="ARBA00022847"/>
    </source>
</evidence>
<dbReference type="GO" id="GO:0005886">
    <property type="term" value="C:plasma membrane"/>
    <property type="evidence" value="ECO:0007669"/>
    <property type="project" value="TreeGrafter"/>
</dbReference>
<dbReference type="PANTHER" id="PTHR11706:SF33">
    <property type="entry name" value="NATURAL RESISTANCE-ASSOCIATED MACROPHAGE PROTEIN 2"/>
    <property type="match status" value="1"/>
</dbReference>
<keyword evidence="4" id="KW-0769">Symport</keyword>
<dbReference type="EMBL" id="QUMO01000004">
    <property type="protein sequence ID" value="REF84538.1"/>
    <property type="molecule type" value="Genomic_DNA"/>
</dbReference>
<keyword evidence="5 7" id="KW-1133">Transmembrane helix</keyword>
<comment type="subcellular location">
    <subcellularLocation>
        <location evidence="1">Membrane</location>
        <topology evidence="1">Multi-pass membrane protein</topology>
    </subcellularLocation>
</comment>
<dbReference type="Pfam" id="PF01566">
    <property type="entry name" value="Nramp"/>
    <property type="match status" value="1"/>
</dbReference>
<dbReference type="GO" id="GO:0034755">
    <property type="term" value="P:iron ion transmembrane transport"/>
    <property type="evidence" value="ECO:0007669"/>
    <property type="project" value="TreeGrafter"/>
</dbReference>
<evidence type="ECO:0000256" key="6">
    <source>
        <dbReference type="ARBA" id="ARBA00023136"/>
    </source>
</evidence>
<dbReference type="RefSeq" id="WP_207206627.1">
    <property type="nucleotide sequence ID" value="NZ_CP025086.1"/>
</dbReference>
<protein>
    <submittedName>
        <fullName evidence="8">NRAMP (Natural resistance-associated macrophage protein)-like metal ion transporter</fullName>
    </submittedName>
</protein>
<dbReference type="GO" id="GO:0005384">
    <property type="term" value="F:manganese ion transmembrane transporter activity"/>
    <property type="evidence" value="ECO:0007669"/>
    <property type="project" value="TreeGrafter"/>
</dbReference>
<gene>
    <name evidence="8" type="ORF">DES32_2647</name>
</gene>
<evidence type="ECO:0000256" key="3">
    <source>
        <dbReference type="ARBA" id="ARBA00022692"/>
    </source>
</evidence>
<reference evidence="8 9" key="1">
    <citation type="submission" date="2018-08" db="EMBL/GenBank/DDBJ databases">
        <title>Genomic Encyclopedia of Type Strains, Phase IV (KMG-IV): sequencing the most valuable type-strain genomes for metagenomic binning, comparative biology and taxonomic classification.</title>
        <authorList>
            <person name="Goeker M."/>
        </authorList>
    </citation>
    <scope>NUCLEOTIDE SEQUENCE [LARGE SCALE GENOMIC DNA]</scope>
    <source>
        <strain evidence="8 9">BW863</strain>
    </source>
</reference>
<comment type="caution">
    <text evidence="8">The sequence shown here is derived from an EMBL/GenBank/DDBJ whole genome shotgun (WGS) entry which is preliminary data.</text>
</comment>
<dbReference type="PANTHER" id="PTHR11706">
    <property type="entry name" value="SOLUTE CARRIER PROTEIN FAMILY 11 MEMBER"/>
    <property type="match status" value="1"/>
</dbReference>
<feature type="transmembrane region" description="Helical" evidence="7">
    <location>
        <begin position="136"/>
        <end position="156"/>
    </location>
</feature>
<proteinExistence type="predicted"/>
<feature type="transmembrane region" description="Helical" evidence="7">
    <location>
        <begin position="357"/>
        <end position="374"/>
    </location>
</feature>
<keyword evidence="3 7" id="KW-0812">Transmembrane</keyword>
<dbReference type="GO" id="GO:0015293">
    <property type="term" value="F:symporter activity"/>
    <property type="evidence" value="ECO:0007669"/>
    <property type="project" value="UniProtKB-KW"/>
</dbReference>
<evidence type="ECO:0000256" key="1">
    <source>
        <dbReference type="ARBA" id="ARBA00004141"/>
    </source>
</evidence>
<evidence type="ECO:0000256" key="2">
    <source>
        <dbReference type="ARBA" id="ARBA00022448"/>
    </source>
</evidence>
<keyword evidence="6 7" id="KW-0472">Membrane</keyword>
<evidence type="ECO:0000256" key="5">
    <source>
        <dbReference type="ARBA" id="ARBA00022989"/>
    </source>
</evidence>
<sequence>MRRLWYHRQPGVERAQKKPRTGIRALLNIIGPGFITGAADDDPSGIATYSQTGAQFGFGQLWTALYQVPLLLAVQECCGRIGAVTGKGLAGVIKEHYSRKILLAIVLLVLVANIINIGADIGAVAASARLVYPAPFWLYAIGTAAVVTSLEIWLTYPAYANILKWLALALLSYVATALMVANDWHAILRATFVPHIEFNFAFLFIITGVLGTSISPYMFFWQASEEVEEERAIAERDGKTEPELPPHFIFNMRIDTTVGMVASQLVQWFIIITTGTVLFAHGVKNINTAADAAAALEPLVRSFPNAGQLARDIFAFGVVGLGLLAIPVLAGSAAYALAEALDWKLGLSKKFGEARGFYVIIMVATVIGLALNFIGIDPMKALVYTAVFNGIAAVPLIFVIARLNGRADVLGEYRGGPVSRFFVWLAFVVMAIAGAALVYTTLHGGS</sequence>
<organism evidence="8 9">
    <name type="scientific">Methylovirgula ligni</name>
    <dbReference type="NCBI Taxonomy" id="569860"/>
    <lineage>
        <taxon>Bacteria</taxon>
        <taxon>Pseudomonadati</taxon>
        <taxon>Pseudomonadota</taxon>
        <taxon>Alphaproteobacteria</taxon>
        <taxon>Hyphomicrobiales</taxon>
        <taxon>Beijerinckiaceae</taxon>
        <taxon>Methylovirgula</taxon>
    </lineage>
</organism>
<keyword evidence="9" id="KW-1185">Reference proteome</keyword>
<feature type="transmembrane region" description="Helical" evidence="7">
    <location>
        <begin position="201"/>
        <end position="221"/>
    </location>
</feature>
<feature type="transmembrane region" description="Helical" evidence="7">
    <location>
        <begin position="101"/>
        <end position="124"/>
    </location>
</feature>
<keyword evidence="2" id="KW-0813">Transport</keyword>
<feature type="transmembrane region" description="Helical" evidence="7">
    <location>
        <begin position="381"/>
        <end position="401"/>
    </location>
</feature>
<feature type="transmembrane region" description="Helical" evidence="7">
    <location>
        <begin position="421"/>
        <end position="442"/>
    </location>
</feature>
<evidence type="ECO:0000256" key="7">
    <source>
        <dbReference type="SAM" id="Phobius"/>
    </source>
</evidence>
<dbReference type="InterPro" id="IPR001046">
    <property type="entry name" value="NRAMP_fam"/>
</dbReference>
<evidence type="ECO:0000313" key="9">
    <source>
        <dbReference type="Proteomes" id="UP000256900"/>
    </source>
</evidence>